<evidence type="ECO:0000313" key="1">
    <source>
        <dbReference type="EMBL" id="MCW8348085.1"/>
    </source>
</evidence>
<comment type="caution">
    <text evidence="1">The sequence shown here is derived from an EMBL/GenBank/DDBJ whole genome shotgun (WGS) entry which is preliminary data.</text>
</comment>
<dbReference type="AlphaFoldDB" id="A0A9X3CRJ6"/>
<name>A0A9X3CRJ6_9VIBR</name>
<protein>
    <submittedName>
        <fullName evidence="1">Uncharacterized protein</fullName>
    </submittedName>
</protein>
<accession>A0A9X3CRJ6</accession>
<proteinExistence type="predicted"/>
<gene>
    <name evidence="1" type="ORF">MD535_19020</name>
</gene>
<reference evidence="1" key="1">
    <citation type="submission" date="2022-02" db="EMBL/GenBank/DDBJ databases">
        <title>Vibrio sp. nov, a new bacterium isolated from seawater.</title>
        <authorList>
            <person name="Yuan Y."/>
        </authorList>
    </citation>
    <scope>NUCLEOTIDE SEQUENCE</scope>
    <source>
        <strain evidence="1">ZSDZ65</strain>
    </source>
</reference>
<organism evidence="1 2">
    <name type="scientific">Vibrio qingdaonensis</name>
    <dbReference type="NCBI Taxonomy" id="2829491"/>
    <lineage>
        <taxon>Bacteria</taxon>
        <taxon>Pseudomonadati</taxon>
        <taxon>Pseudomonadota</taxon>
        <taxon>Gammaproteobacteria</taxon>
        <taxon>Vibrionales</taxon>
        <taxon>Vibrionaceae</taxon>
        <taxon>Vibrio</taxon>
    </lineage>
</organism>
<keyword evidence="2" id="KW-1185">Reference proteome</keyword>
<dbReference type="EMBL" id="JAKRRY010000031">
    <property type="protein sequence ID" value="MCW8348085.1"/>
    <property type="molecule type" value="Genomic_DNA"/>
</dbReference>
<evidence type="ECO:0000313" key="2">
    <source>
        <dbReference type="Proteomes" id="UP001155587"/>
    </source>
</evidence>
<dbReference type="Proteomes" id="UP001155587">
    <property type="component" value="Unassembled WGS sequence"/>
</dbReference>
<sequence>MCRKPNLAEATKTLITQVKAELPLYDESTFKCGPDNSCIGCPKKLLELVETEVSYWESALDRGITPNFEELRRFGKLCHSVRRGLMRNGLVKNNN</sequence>